<protein>
    <submittedName>
        <fullName evidence="2">Uncharacterized protein</fullName>
    </submittedName>
</protein>
<keyword evidence="1" id="KW-1133">Transmembrane helix</keyword>
<dbReference type="AlphaFoldDB" id="A0A6N3G4Q7"/>
<evidence type="ECO:0000313" key="2">
    <source>
        <dbReference type="EMBL" id="VYU59120.1"/>
    </source>
</evidence>
<name>A0A6N3G4Q7_9CLOT</name>
<reference evidence="2" key="1">
    <citation type="submission" date="2019-11" db="EMBL/GenBank/DDBJ databases">
        <authorList>
            <person name="Feng L."/>
        </authorList>
    </citation>
    <scope>NUCLEOTIDE SEQUENCE</scope>
    <source>
        <strain evidence="2">CParaputrificumLFYP93</strain>
    </source>
</reference>
<keyword evidence="1" id="KW-0812">Transmembrane</keyword>
<organism evidence="2">
    <name type="scientific">Clostridium paraputrificum</name>
    <dbReference type="NCBI Taxonomy" id="29363"/>
    <lineage>
        <taxon>Bacteria</taxon>
        <taxon>Bacillati</taxon>
        <taxon>Bacillota</taxon>
        <taxon>Clostridia</taxon>
        <taxon>Eubacteriales</taxon>
        <taxon>Clostridiaceae</taxon>
        <taxon>Clostridium</taxon>
    </lineage>
</organism>
<accession>A0A6N3G4Q7</accession>
<sequence>MNSLEIGICITVALMTTFVEVYPYIQPMIKNRRENR</sequence>
<proteinExistence type="predicted"/>
<evidence type="ECO:0000256" key="1">
    <source>
        <dbReference type="SAM" id="Phobius"/>
    </source>
</evidence>
<gene>
    <name evidence="2" type="ORF">CPLFYP93_02867</name>
</gene>
<dbReference type="EMBL" id="CACRTV010000075">
    <property type="protein sequence ID" value="VYU59120.1"/>
    <property type="molecule type" value="Genomic_DNA"/>
</dbReference>
<feature type="transmembrane region" description="Helical" evidence="1">
    <location>
        <begin position="6"/>
        <end position="25"/>
    </location>
</feature>
<keyword evidence="1" id="KW-0472">Membrane</keyword>